<evidence type="ECO:0000313" key="4">
    <source>
        <dbReference type="Proteomes" id="UP000068250"/>
    </source>
</evidence>
<protein>
    <submittedName>
        <fullName evidence="3">Uncharacterized protein</fullName>
    </submittedName>
</protein>
<accession>A0A0U5F7L4</accession>
<evidence type="ECO:0000313" key="3">
    <source>
        <dbReference type="EMBL" id="CEF56907.1"/>
    </source>
</evidence>
<evidence type="ECO:0000256" key="1">
    <source>
        <dbReference type="SAM" id="MobiDB-lite"/>
    </source>
</evidence>
<proteinExistence type="predicted"/>
<keyword evidence="2" id="KW-0472">Membrane</keyword>
<dbReference type="STRING" id="431306.AGA_2249"/>
<evidence type="ECO:0000256" key="2">
    <source>
        <dbReference type="SAM" id="Phobius"/>
    </source>
</evidence>
<feature type="transmembrane region" description="Helical" evidence="2">
    <location>
        <begin position="39"/>
        <end position="58"/>
    </location>
</feature>
<keyword evidence="2" id="KW-0812">Transmembrane</keyword>
<sequence>MARRYADMTDTNKTPPSSIAPKRGPFAKRTLRQHILRRLAMVLPLTLLMIVLAKSGILERMVDRYTFSAQSWYDDTALVQHLRLKVTQNGMTHDRPDCLLFVVNGNDQPTASRIDVMEKSTGTCPAPKGELNKLFTLKVDRMNRIVFSDQGSPGQFHPIP</sequence>
<gene>
    <name evidence="3" type="ORF">AGA_2249</name>
</gene>
<dbReference type="AlphaFoldDB" id="A0A0U5F7L4"/>
<organism evidence="3 4">
    <name type="scientific">Acetobacter ghanensis</name>
    <dbReference type="NCBI Taxonomy" id="431306"/>
    <lineage>
        <taxon>Bacteria</taxon>
        <taxon>Pseudomonadati</taxon>
        <taxon>Pseudomonadota</taxon>
        <taxon>Alphaproteobacteria</taxon>
        <taxon>Acetobacterales</taxon>
        <taxon>Acetobacteraceae</taxon>
        <taxon>Acetobacter</taxon>
    </lineage>
</organism>
<dbReference type="Proteomes" id="UP000068250">
    <property type="component" value="Chromosome I"/>
</dbReference>
<dbReference type="PATRIC" id="fig|431306.5.peg.2323"/>
<feature type="region of interest" description="Disordered" evidence="1">
    <location>
        <begin position="1"/>
        <end position="24"/>
    </location>
</feature>
<name>A0A0U5F7L4_9PROT</name>
<dbReference type="EMBL" id="LN609302">
    <property type="protein sequence ID" value="CEF56907.1"/>
    <property type="molecule type" value="Genomic_DNA"/>
</dbReference>
<keyword evidence="2" id="KW-1133">Transmembrane helix</keyword>
<reference evidence="4" key="1">
    <citation type="submission" date="2014-09" db="EMBL/GenBank/DDBJ databases">
        <authorList>
            <person name="Illeghems K.G."/>
        </authorList>
    </citation>
    <scope>NUCLEOTIDE SEQUENCE [LARGE SCALE GENOMIC DNA]</scope>
    <source>
        <strain evidence="4">LMG 23848T</strain>
    </source>
</reference>